<proteinExistence type="predicted"/>
<comment type="caution">
    <text evidence="2">The sequence shown here is derived from an EMBL/GenBank/DDBJ whole genome shotgun (WGS) entry which is preliminary data.</text>
</comment>
<protein>
    <recommendedName>
        <fullName evidence="1">ChrR-like cupin domain-containing protein</fullName>
    </recommendedName>
</protein>
<gene>
    <name evidence="2" type="ORF">LP43_2121</name>
</gene>
<dbReference type="Pfam" id="PF12973">
    <property type="entry name" value="Cupin_7"/>
    <property type="match status" value="1"/>
</dbReference>
<dbReference type="STRING" id="392484.LP43_2121"/>
<evidence type="ECO:0000313" key="2">
    <source>
        <dbReference type="EMBL" id="KGM06248.1"/>
    </source>
</evidence>
<sequence>MKKGAHYPQHKYQGHAEIMILNGQVLISGVELSKGDYLHTRRGEAHDIVALTDAELFISTEQAMTLIT</sequence>
<dbReference type="SUPFAM" id="SSF51182">
    <property type="entry name" value="RmlC-like cupins"/>
    <property type="match status" value="1"/>
</dbReference>
<dbReference type="Gene3D" id="2.60.120.10">
    <property type="entry name" value="Jelly Rolls"/>
    <property type="match status" value="1"/>
</dbReference>
<dbReference type="EMBL" id="JRQD01000005">
    <property type="protein sequence ID" value="KGM06248.1"/>
    <property type="molecule type" value="Genomic_DNA"/>
</dbReference>
<accession>A0A0A0BCH6</accession>
<organism evidence="2 3">
    <name type="scientific">Methylophaga thiooxydans</name>
    <dbReference type="NCBI Taxonomy" id="392484"/>
    <lineage>
        <taxon>Bacteria</taxon>
        <taxon>Pseudomonadati</taxon>
        <taxon>Pseudomonadota</taxon>
        <taxon>Gammaproteobacteria</taxon>
        <taxon>Thiotrichales</taxon>
        <taxon>Piscirickettsiaceae</taxon>
        <taxon>Methylophaga</taxon>
    </lineage>
</organism>
<name>A0A0A0BCH6_9GAMM</name>
<evidence type="ECO:0000313" key="3">
    <source>
        <dbReference type="Proteomes" id="UP000029999"/>
    </source>
</evidence>
<dbReference type="InterPro" id="IPR011051">
    <property type="entry name" value="RmlC_Cupin_sf"/>
</dbReference>
<dbReference type="AlphaFoldDB" id="A0A0A0BCH6"/>
<dbReference type="InterPro" id="IPR014710">
    <property type="entry name" value="RmlC-like_jellyroll"/>
</dbReference>
<dbReference type="InterPro" id="IPR025979">
    <property type="entry name" value="ChrR-like_cupin_dom"/>
</dbReference>
<dbReference type="Proteomes" id="UP000029999">
    <property type="component" value="Unassembled WGS sequence"/>
</dbReference>
<reference evidence="2 3" key="1">
    <citation type="submission" date="2014-09" db="EMBL/GenBank/DDBJ databases">
        <authorList>
            <person name="Grob C."/>
            <person name="Taubert M."/>
            <person name="Howat A.M."/>
            <person name="Burns O.J."/>
            <person name="Dixon J.L."/>
            <person name="Chen Y."/>
            <person name="Murrell J.C."/>
        </authorList>
    </citation>
    <scope>NUCLEOTIDE SEQUENCE [LARGE SCALE GENOMIC DNA]</scope>
    <source>
        <strain evidence="2">L4</strain>
    </source>
</reference>
<feature type="domain" description="ChrR-like cupin" evidence="1">
    <location>
        <begin position="1"/>
        <end position="60"/>
    </location>
</feature>
<evidence type="ECO:0000259" key="1">
    <source>
        <dbReference type="Pfam" id="PF12973"/>
    </source>
</evidence>